<feature type="signal peptide" evidence="3">
    <location>
        <begin position="1"/>
        <end position="19"/>
    </location>
</feature>
<protein>
    <submittedName>
        <fullName evidence="4">Uncharacterized protein</fullName>
    </submittedName>
</protein>
<keyword evidence="5" id="KW-1185">Reference proteome</keyword>
<feature type="region of interest" description="Disordered" evidence="1">
    <location>
        <begin position="115"/>
        <end position="134"/>
    </location>
</feature>
<keyword evidence="3" id="KW-0732">Signal</keyword>
<evidence type="ECO:0000313" key="4">
    <source>
        <dbReference type="EMBL" id="CAG7732767.1"/>
    </source>
</evidence>
<evidence type="ECO:0000256" key="1">
    <source>
        <dbReference type="SAM" id="MobiDB-lite"/>
    </source>
</evidence>
<accession>A0A8J2PAV6</accession>
<reference evidence="4" key="1">
    <citation type="submission" date="2021-06" db="EMBL/GenBank/DDBJ databases">
        <authorList>
            <person name="Hodson N. C."/>
            <person name="Mongue J. A."/>
            <person name="Jaron S. K."/>
        </authorList>
    </citation>
    <scope>NUCLEOTIDE SEQUENCE</scope>
</reference>
<feature type="chain" id="PRO_5035208484" evidence="3">
    <location>
        <begin position="20"/>
        <end position="168"/>
    </location>
</feature>
<organism evidence="4 5">
    <name type="scientific">Allacma fusca</name>
    <dbReference type="NCBI Taxonomy" id="39272"/>
    <lineage>
        <taxon>Eukaryota</taxon>
        <taxon>Metazoa</taxon>
        <taxon>Ecdysozoa</taxon>
        <taxon>Arthropoda</taxon>
        <taxon>Hexapoda</taxon>
        <taxon>Collembola</taxon>
        <taxon>Symphypleona</taxon>
        <taxon>Sminthuridae</taxon>
        <taxon>Allacma</taxon>
    </lineage>
</organism>
<feature type="compositionally biased region" description="Basic and acidic residues" evidence="1">
    <location>
        <begin position="116"/>
        <end position="129"/>
    </location>
</feature>
<dbReference type="AlphaFoldDB" id="A0A8J2PAV6"/>
<dbReference type="Proteomes" id="UP000708208">
    <property type="component" value="Unassembled WGS sequence"/>
</dbReference>
<sequence length="168" mass="18384">MSKVAVILVIFLFASGTEGSWKFWKTGSKVSYVVGGTVYKKPGIFSRFGTFLVGKFVPTVFLASTWATIDKIISGKPLEQEDIAKMAAGGSGVTVLGMGLAYYFMKKRQTTSMTHNDTEPLIDLRDSPKPVHTNTNVKSALQSQVDQLTGIKVIKRLDNQPRVANTHV</sequence>
<name>A0A8J2PAV6_9HEXA</name>
<comment type="caution">
    <text evidence="4">The sequence shown here is derived from an EMBL/GenBank/DDBJ whole genome shotgun (WGS) entry which is preliminary data.</text>
</comment>
<keyword evidence="2" id="KW-1133">Transmembrane helix</keyword>
<keyword evidence="2" id="KW-0472">Membrane</keyword>
<proteinExistence type="predicted"/>
<evidence type="ECO:0000313" key="5">
    <source>
        <dbReference type="Proteomes" id="UP000708208"/>
    </source>
</evidence>
<dbReference type="EMBL" id="CAJVCH010237011">
    <property type="protein sequence ID" value="CAG7732767.1"/>
    <property type="molecule type" value="Genomic_DNA"/>
</dbReference>
<keyword evidence="2" id="KW-0812">Transmembrane</keyword>
<evidence type="ECO:0000256" key="3">
    <source>
        <dbReference type="SAM" id="SignalP"/>
    </source>
</evidence>
<feature type="transmembrane region" description="Helical" evidence="2">
    <location>
        <begin position="86"/>
        <end position="105"/>
    </location>
</feature>
<evidence type="ECO:0000256" key="2">
    <source>
        <dbReference type="SAM" id="Phobius"/>
    </source>
</evidence>
<gene>
    <name evidence="4" type="ORF">AFUS01_LOCUS21256</name>
</gene>